<dbReference type="PANTHER" id="PTHR46135:SF3">
    <property type="entry name" value="NME_NM23 FAMILY MEMBER 8"/>
    <property type="match status" value="1"/>
</dbReference>
<dbReference type="SUPFAM" id="SSF52833">
    <property type="entry name" value="Thioredoxin-like"/>
    <property type="match status" value="1"/>
</dbReference>
<dbReference type="Pfam" id="PF00085">
    <property type="entry name" value="Thioredoxin"/>
    <property type="match status" value="1"/>
</dbReference>
<dbReference type="EMBL" id="HBGU01018298">
    <property type="protein sequence ID" value="CAD9429550.1"/>
    <property type="molecule type" value="Transcribed_RNA"/>
</dbReference>
<dbReference type="Gene3D" id="3.40.30.10">
    <property type="entry name" value="Glutaredoxin"/>
    <property type="match status" value="1"/>
</dbReference>
<evidence type="ECO:0000313" key="2">
    <source>
        <dbReference type="EMBL" id="CAD9429550.1"/>
    </source>
</evidence>
<protein>
    <recommendedName>
        <fullName evidence="1">Thioredoxin domain-containing protein</fullName>
    </recommendedName>
</protein>
<gene>
    <name evidence="2" type="ORF">CBRE1094_LOCUS9945</name>
</gene>
<proteinExistence type="predicted"/>
<dbReference type="InterPro" id="IPR051766">
    <property type="entry name" value="TXND_domain-containing"/>
</dbReference>
<sequence length="140" mass="15334">MAPEAIPGVDLVPIETPEAWAKVSGEEATHDMLFVVEVYAEWCGPTLASNSTFKRIKDDFISEGKKIRCHKICAEVIPELKEKYALNARPTYLLFVGGDLVAAVEGVSMPSLEKLINEHMPEGFLEAEDEVAAPSADDED</sequence>
<dbReference type="AlphaFoldDB" id="A0A7S2CM93"/>
<evidence type="ECO:0000259" key="1">
    <source>
        <dbReference type="Pfam" id="PF00085"/>
    </source>
</evidence>
<reference evidence="2" key="1">
    <citation type="submission" date="2021-01" db="EMBL/GenBank/DDBJ databases">
        <authorList>
            <person name="Corre E."/>
            <person name="Pelletier E."/>
            <person name="Niang G."/>
            <person name="Scheremetjew M."/>
            <person name="Finn R."/>
            <person name="Kale V."/>
            <person name="Holt S."/>
            <person name="Cochrane G."/>
            <person name="Meng A."/>
            <person name="Brown T."/>
            <person name="Cohen L."/>
        </authorList>
    </citation>
    <scope>NUCLEOTIDE SEQUENCE</scope>
    <source>
        <strain evidence="2">UTEX LB 985</strain>
    </source>
</reference>
<dbReference type="InterPro" id="IPR013766">
    <property type="entry name" value="Thioredoxin_domain"/>
</dbReference>
<organism evidence="2">
    <name type="scientific">Haptolina brevifila</name>
    <dbReference type="NCBI Taxonomy" id="156173"/>
    <lineage>
        <taxon>Eukaryota</taxon>
        <taxon>Haptista</taxon>
        <taxon>Haptophyta</taxon>
        <taxon>Prymnesiophyceae</taxon>
        <taxon>Prymnesiales</taxon>
        <taxon>Prymnesiaceae</taxon>
        <taxon>Haptolina</taxon>
    </lineage>
</organism>
<dbReference type="PANTHER" id="PTHR46135">
    <property type="entry name" value="NME/NM23 FAMILY MEMBER 8"/>
    <property type="match status" value="1"/>
</dbReference>
<name>A0A7S2CM93_9EUKA</name>
<feature type="domain" description="Thioredoxin" evidence="1">
    <location>
        <begin position="30"/>
        <end position="116"/>
    </location>
</feature>
<accession>A0A7S2CM93</accession>
<dbReference type="InterPro" id="IPR036249">
    <property type="entry name" value="Thioredoxin-like_sf"/>
</dbReference>